<dbReference type="Proteomes" id="UP001054821">
    <property type="component" value="Chromosome 6"/>
</dbReference>
<evidence type="ECO:0000313" key="1">
    <source>
        <dbReference type="EMBL" id="KAI5322232.1"/>
    </source>
</evidence>
<reference evidence="1 2" key="1">
    <citation type="journal article" date="2022" name="G3 (Bethesda)">
        <title>Whole-genome sequence and methylome profiling of the almond [Prunus dulcis (Mill.) D.A. Webb] cultivar 'Nonpareil'.</title>
        <authorList>
            <person name="D'Amico-Willman K.M."/>
            <person name="Ouma W.Z."/>
            <person name="Meulia T."/>
            <person name="Sideli G.M."/>
            <person name="Gradziel T.M."/>
            <person name="Fresnedo-Ramirez J."/>
        </authorList>
    </citation>
    <scope>NUCLEOTIDE SEQUENCE [LARGE SCALE GENOMIC DNA]</scope>
    <source>
        <strain evidence="1">Clone GOH B32 T37-40</strain>
    </source>
</reference>
<protein>
    <submittedName>
        <fullName evidence="1">Uncharacterized protein</fullName>
    </submittedName>
</protein>
<proteinExistence type="predicted"/>
<name>A0AAD4VE39_PRUDU</name>
<sequence>MRPTSPDKSTYSSELGRCSKVADVSANPPAHIVEGQSGIHINASKKVSVKYRKYMETNSDCYEVLSYDNTDAHRSHPIIALPPNCAKLLSSTNNTMKKTQIPFQFVNQGKIGVANPNGTIV</sequence>
<organism evidence="1 2">
    <name type="scientific">Prunus dulcis</name>
    <name type="common">Almond</name>
    <name type="synonym">Amygdalus dulcis</name>
    <dbReference type="NCBI Taxonomy" id="3755"/>
    <lineage>
        <taxon>Eukaryota</taxon>
        <taxon>Viridiplantae</taxon>
        <taxon>Streptophyta</taxon>
        <taxon>Embryophyta</taxon>
        <taxon>Tracheophyta</taxon>
        <taxon>Spermatophyta</taxon>
        <taxon>Magnoliopsida</taxon>
        <taxon>eudicotyledons</taxon>
        <taxon>Gunneridae</taxon>
        <taxon>Pentapetalae</taxon>
        <taxon>rosids</taxon>
        <taxon>fabids</taxon>
        <taxon>Rosales</taxon>
        <taxon>Rosaceae</taxon>
        <taxon>Amygdaloideae</taxon>
        <taxon>Amygdaleae</taxon>
        <taxon>Prunus</taxon>
    </lineage>
</organism>
<gene>
    <name evidence="1" type="ORF">L3X38_031304</name>
</gene>
<accession>A0AAD4VE39</accession>
<dbReference type="EMBL" id="JAJFAZ020000006">
    <property type="protein sequence ID" value="KAI5322232.1"/>
    <property type="molecule type" value="Genomic_DNA"/>
</dbReference>
<dbReference type="AlphaFoldDB" id="A0AAD4VE39"/>
<evidence type="ECO:0000313" key="2">
    <source>
        <dbReference type="Proteomes" id="UP001054821"/>
    </source>
</evidence>
<keyword evidence="2" id="KW-1185">Reference proteome</keyword>
<comment type="caution">
    <text evidence="1">The sequence shown here is derived from an EMBL/GenBank/DDBJ whole genome shotgun (WGS) entry which is preliminary data.</text>
</comment>